<dbReference type="Proteomes" id="UP000464186">
    <property type="component" value="Plasmid unnamed2"/>
</dbReference>
<protein>
    <recommendedName>
        <fullName evidence="4">Ig-like domain-containing protein</fullName>
    </recommendedName>
</protein>
<proteinExistence type="predicted"/>
<accession>A0A6P1NYA9</accession>
<evidence type="ECO:0008006" key="4">
    <source>
        <dbReference type="Google" id="ProtNLM"/>
    </source>
</evidence>
<evidence type="ECO:0000313" key="3">
    <source>
        <dbReference type="Proteomes" id="UP000464186"/>
    </source>
</evidence>
<evidence type="ECO:0000256" key="1">
    <source>
        <dbReference type="SAM" id="SignalP"/>
    </source>
</evidence>
<name>A0A6P1NYA9_9MICC</name>
<feature type="signal peptide" evidence="1">
    <location>
        <begin position="1"/>
        <end position="28"/>
    </location>
</feature>
<gene>
    <name evidence="2" type="ORF">GU243_23975</name>
</gene>
<feature type="chain" id="PRO_5026731015" description="Ig-like domain-containing protein" evidence="1">
    <location>
        <begin position="29"/>
        <end position="148"/>
    </location>
</feature>
<keyword evidence="1" id="KW-0732">Signal</keyword>
<organism evidence="2 3">
    <name type="scientific">Pseudarthrobacter psychrotolerans</name>
    <dbReference type="NCBI Taxonomy" id="2697569"/>
    <lineage>
        <taxon>Bacteria</taxon>
        <taxon>Bacillati</taxon>
        <taxon>Actinomycetota</taxon>
        <taxon>Actinomycetes</taxon>
        <taxon>Micrococcales</taxon>
        <taxon>Micrococcaceae</taxon>
        <taxon>Pseudarthrobacter</taxon>
    </lineage>
</organism>
<keyword evidence="2" id="KW-0614">Plasmid</keyword>
<dbReference type="AlphaFoldDB" id="A0A6P1NYA9"/>
<keyword evidence="3" id="KW-1185">Reference proteome</keyword>
<geneLocation type="plasmid" evidence="2 3">
    <name>unnamed2</name>
</geneLocation>
<dbReference type="KEGG" id="psey:GU243_23975"/>
<dbReference type="EMBL" id="CP047900">
    <property type="protein sequence ID" value="QHK22622.1"/>
    <property type="molecule type" value="Genomic_DNA"/>
</dbReference>
<sequence>MKRRYLAGAGLLVMAAALTIAPPRQSLASWTYPQYGSGSFTAGTVAPATSLACTAGVLSPPKFTWTAPTGGLTRGGYAWTVTATTTGGPSGNGTLAPSATSVTLPSGILSIGSGTFSLTATGPGGWTSIPVTGTVSAFTGLVYSCSVP</sequence>
<reference evidence="2 3" key="1">
    <citation type="submission" date="2020-01" db="EMBL/GenBank/DDBJ databases">
        <title>Pseudarthrobacter psychrotolerans sp. nov., isolated from antarctic soil.</title>
        <authorList>
            <person name="Shin Y."/>
            <person name="Park W."/>
        </authorList>
    </citation>
    <scope>NUCLEOTIDE SEQUENCE [LARGE SCALE GENOMIC DNA]</scope>
    <source>
        <strain evidence="2 3">YJ56</strain>
        <plasmid evidence="2 3">unnamed2</plasmid>
    </source>
</reference>
<evidence type="ECO:0000313" key="2">
    <source>
        <dbReference type="EMBL" id="QHK22622.1"/>
    </source>
</evidence>